<evidence type="ECO:0000313" key="6">
    <source>
        <dbReference type="Proteomes" id="UP001295423"/>
    </source>
</evidence>
<evidence type="ECO:0000256" key="2">
    <source>
        <dbReference type="ARBA" id="ARBA00022801"/>
    </source>
</evidence>
<dbReference type="Proteomes" id="UP001295423">
    <property type="component" value="Unassembled WGS sequence"/>
</dbReference>
<dbReference type="EMBL" id="CAKOGP040000224">
    <property type="protein sequence ID" value="CAJ1932366.1"/>
    <property type="molecule type" value="Genomic_DNA"/>
</dbReference>
<evidence type="ECO:0000313" key="5">
    <source>
        <dbReference type="EMBL" id="CAJ1932366.1"/>
    </source>
</evidence>
<keyword evidence="2" id="KW-0378">Hydrolase</keyword>
<dbReference type="GO" id="GO:0004104">
    <property type="term" value="F:cholinesterase activity"/>
    <property type="evidence" value="ECO:0007669"/>
    <property type="project" value="InterPro"/>
</dbReference>
<dbReference type="PROSITE" id="PS00941">
    <property type="entry name" value="CARBOXYLESTERASE_B_2"/>
    <property type="match status" value="1"/>
</dbReference>
<dbReference type="Gene3D" id="3.40.50.1820">
    <property type="entry name" value="alpha/beta hydrolase"/>
    <property type="match status" value="2"/>
</dbReference>
<dbReference type="SUPFAM" id="SSF53474">
    <property type="entry name" value="alpha/beta-Hydrolases"/>
    <property type="match status" value="1"/>
</dbReference>
<dbReference type="Pfam" id="PF00135">
    <property type="entry name" value="COesterase"/>
    <property type="match status" value="2"/>
</dbReference>
<proteinExistence type="inferred from homology"/>
<keyword evidence="6" id="KW-1185">Reference proteome</keyword>
<name>A0AAD2FEC1_9STRA</name>
<dbReference type="InterPro" id="IPR019819">
    <property type="entry name" value="Carboxylesterase_B_CS"/>
</dbReference>
<dbReference type="InterPro" id="IPR000997">
    <property type="entry name" value="Cholinesterase"/>
</dbReference>
<sequence length="943" mass="108104">MQSWIQALLICASLFFHNQQHVYFCQANPDNDDNNHNSNNNNQHTTNVRVSLEELGKVQGTRSQGLDFFGGIPYASPPVGRLRWAPPEEPPSWKPHILDASQFGPDCHQIPDEVANPFASMDSMSEDCLYLNIYTPAGASSLTRRTQFPVMVWFHGGAFQTGAAKRPEYDARRLAQEEHAIVVTVNYRLGALGFMVASELGLLGNFGLMDQRAALYFVKRHIAKFGGNPNSITLFGESAGAVMIGLHLQMENPDLFHKAILQSNPMGYQFRSVVVADFLGDAMRRAVDCRDLQSLRAEPVEEIMRAQSALMGIPRSVGDFFTWGPTLTHHRTVYSSSASDTGAEKRTTTSSGTSIIRLDRHPRYFSVDAYGAKQREANKFAVNVSQPMLNLHLIPDHIPIIIGTNRHEGEMFVHSAFPLTMSKPVYWMFVGALFKDSATRVLKHYRPYIEQLELEAQKTAQDQMQEEESKQFYMENEAMLEAEYQRFFNSTNQDDESPFVVSDETVEKLVKTFNAGGAQEVENPEESVKETVVEEIGALDEEQSNSWFNNPFRSDPEKQELKKRLKEERMKQRALKDAAKVKIDYRPVMSRIINDYLFRCSSWHYAHLISKNRVYKRKNNNVYVYRFSQPTHVPGYKECWGKACHTAELPYVFATMDVIRSNYSTLSKYAQEEAPVPPDYRYTQILKAHRGELEEFATGVSTTTNATASELLSSYPKSFQKILKHFFGDYFIDDPDEEIASDMARRWVAFARTGDPNYEGAKIQWLPWRYTPKEEEQSASSHDYVPWKEDFDVWSEEDLTKDSSWSDNKLGRAFRRRALEALHMEVIEDDGLRTELKRTSINQKETATFSAMNFLAHLGLFEEEKDDDLPTKNASRQVQRIAQEMGVLGTGLKGSDENRGTSAYNNWDDDFFPQLLELKWPPEDRLIERDCTCDFWEKIRYRY</sequence>
<feature type="signal peptide" evidence="3">
    <location>
        <begin position="1"/>
        <end position="27"/>
    </location>
</feature>
<dbReference type="InterPro" id="IPR002018">
    <property type="entry name" value="CarbesteraseB"/>
</dbReference>
<dbReference type="PRINTS" id="PR00878">
    <property type="entry name" value="CHOLNESTRASE"/>
</dbReference>
<protein>
    <recommendedName>
        <fullName evidence="4">Carboxylesterase type B domain-containing protein</fullName>
    </recommendedName>
</protein>
<evidence type="ECO:0000256" key="1">
    <source>
        <dbReference type="ARBA" id="ARBA00005964"/>
    </source>
</evidence>
<feature type="domain" description="Carboxylesterase type B" evidence="4">
    <location>
        <begin position="540"/>
        <end position="658"/>
    </location>
</feature>
<accession>A0AAD2FEC1</accession>
<organism evidence="5 6">
    <name type="scientific">Cylindrotheca closterium</name>
    <dbReference type="NCBI Taxonomy" id="2856"/>
    <lineage>
        <taxon>Eukaryota</taxon>
        <taxon>Sar</taxon>
        <taxon>Stramenopiles</taxon>
        <taxon>Ochrophyta</taxon>
        <taxon>Bacillariophyta</taxon>
        <taxon>Bacillariophyceae</taxon>
        <taxon>Bacillariophycidae</taxon>
        <taxon>Bacillariales</taxon>
        <taxon>Bacillariaceae</taxon>
        <taxon>Cylindrotheca</taxon>
    </lineage>
</organism>
<reference evidence="5" key="1">
    <citation type="submission" date="2023-08" db="EMBL/GenBank/DDBJ databases">
        <authorList>
            <person name="Audoor S."/>
            <person name="Bilcke G."/>
        </authorList>
    </citation>
    <scope>NUCLEOTIDE SEQUENCE</scope>
</reference>
<dbReference type="InterPro" id="IPR029058">
    <property type="entry name" value="AB_hydrolase_fold"/>
</dbReference>
<evidence type="ECO:0000259" key="4">
    <source>
        <dbReference type="Pfam" id="PF00135"/>
    </source>
</evidence>
<dbReference type="PROSITE" id="PS00122">
    <property type="entry name" value="CARBOXYLESTERASE_B_1"/>
    <property type="match status" value="1"/>
</dbReference>
<comment type="similarity">
    <text evidence="1">Belongs to the type-B carboxylesterase/lipase family.</text>
</comment>
<dbReference type="PANTHER" id="PTHR45570:SF2">
    <property type="entry name" value="ACETYLCHOLINESTERASE 1-LIKE"/>
    <property type="match status" value="1"/>
</dbReference>
<dbReference type="PANTHER" id="PTHR45570">
    <property type="entry name" value="CARBOXYLIC ESTER HYDROLASE"/>
    <property type="match status" value="1"/>
</dbReference>
<feature type="domain" description="Carboxylesterase type B" evidence="4">
    <location>
        <begin position="50"/>
        <end position="473"/>
    </location>
</feature>
<evidence type="ECO:0000256" key="3">
    <source>
        <dbReference type="SAM" id="SignalP"/>
    </source>
</evidence>
<feature type="chain" id="PRO_5042104454" description="Carboxylesterase type B domain-containing protein" evidence="3">
    <location>
        <begin position="28"/>
        <end position="943"/>
    </location>
</feature>
<keyword evidence="3" id="KW-0732">Signal</keyword>
<comment type="caution">
    <text evidence="5">The sequence shown here is derived from an EMBL/GenBank/DDBJ whole genome shotgun (WGS) entry which is preliminary data.</text>
</comment>
<dbReference type="AlphaFoldDB" id="A0AAD2FEC1"/>
<dbReference type="InterPro" id="IPR019826">
    <property type="entry name" value="Carboxylesterase_B_AS"/>
</dbReference>
<gene>
    <name evidence="5" type="ORF">CYCCA115_LOCUS2800</name>
</gene>